<name>A0A4U5NE19_STECR</name>
<reference evidence="1 2" key="2">
    <citation type="journal article" date="2019" name="G3 (Bethesda)">
        <title>Hybrid Assembly of the Genome of the Entomopathogenic Nematode Steinernema carpocapsae Identifies the X-Chromosome.</title>
        <authorList>
            <person name="Serra L."/>
            <person name="Macchietto M."/>
            <person name="Macias-Munoz A."/>
            <person name="McGill C.J."/>
            <person name="Rodriguez I.M."/>
            <person name="Rodriguez B."/>
            <person name="Murad R."/>
            <person name="Mortazavi A."/>
        </authorList>
    </citation>
    <scope>NUCLEOTIDE SEQUENCE [LARGE SCALE GENOMIC DNA]</scope>
    <source>
        <strain evidence="1 2">ALL</strain>
    </source>
</reference>
<evidence type="ECO:0000313" key="1">
    <source>
        <dbReference type="EMBL" id="TKR80843.1"/>
    </source>
</evidence>
<gene>
    <name evidence="1" type="ORF">L596_014840</name>
</gene>
<sequence length="151" mass="17470">MEDAIPRAEDFPENPDVFEIITLLKNSTELDDFLRKCELGGVFFECGSRTFNIKKPNCPGKVVPKSRQSKKDANSTLLYFCCTICRREISQNNANIILFTAEFPQPTTSFYFYIDSANRPNAKVTRNKIIYMLYAFSNCWLIFDTLRNVNH</sequence>
<proteinExistence type="predicted"/>
<evidence type="ECO:0000313" key="2">
    <source>
        <dbReference type="Proteomes" id="UP000298663"/>
    </source>
</evidence>
<comment type="caution">
    <text evidence="1">The sequence shown here is derived from an EMBL/GenBank/DDBJ whole genome shotgun (WGS) entry which is preliminary data.</text>
</comment>
<dbReference type="EMBL" id="AZBU02000004">
    <property type="protein sequence ID" value="TKR80843.1"/>
    <property type="molecule type" value="Genomic_DNA"/>
</dbReference>
<keyword evidence="2" id="KW-1185">Reference proteome</keyword>
<dbReference type="AlphaFoldDB" id="A0A4U5NE19"/>
<protein>
    <submittedName>
        <fullName evidence="1">Uncharacterized protein</fullName>
    </submittedName>
</protein>
<dbReference type="Proteomes" id="UP000298663">
    <property type="component" value="Unassembled WGS sequence"/>
</dbReference>
<accession>A0A4U5NE19</accession>
<reference evidence="1 2" key="1">
    <citation type="journal article" date="2015" name="Genome Biol.">
        <title>Comparative genomics of Steinernema reveals deeply conserved gene regulatory networks.</title>
        <authorList>
            <person name="Dillman A.R."/>
            <person name="Macchietto M."/>
            <person name="Porter C.F."/>
            <person name="Rogers A."/>
            <person name="Williams B."/>
            <person name="Antoshechkin I."/>
            <person name="Lee M.M."/>
            <person name="Goodwin Z."/>
            <person name="Lu X."/>
            <person name="Lewis E.E."/>
            <person name="Goodrich-Blair H."/>
            <person name="Stock S.P."/>
            <person name="Adams B.J."/>
            <person name="Sternberg P.W."/>
            <person name="Mortazavi A."/>
        </authorList>
    </citation>
    <scope>NUCLEOTIDE SEQUENCE [LARGE SCALE GENOMIC DNA]</scope>
    <source>
        <strain evidence="1 2">ALL</strain>
    </source>
</reference>
<organism evidence="1 2">
    <name type="scientific">Steinernema carpocapsae</name>
    <name type="common">Entomopathogenic nematode</name>
    <dbReference type="NCBI Taxonomy" id="34508"/>
    <lineage>
        <taxon>Eukaryota</taxon>
        <taxon>Metazoa</taxon>
        <taxon>Ecdysozoa</taxon>
        <taxon>Nematoda</taxon>
        <taxon>Chromadorea</taxon>
        <taxon>Rhabditida</taxon>
        <taxon>Tylenchina</taxon>
        <taxon>Panagrolaimomorpha</taxon>
        <taxon>Strongyloidoidea</taxon>
        <taxon>Steinernematidae</taxon>
        <taxon>Steinernema</taxon>
    </lineage>
</organism>